<dbReference type="OMA" id="HGTDCCT"/>
<evidence type="ECO:0000256" key="5">
    <source>
        <dbReference type="ARBA" id="ARBA00022692"/>
    </source>
</evidence>
<dbReference type="InterPro" id="IPR053211">
    <property type="entry name" value="DNA_repair-toleration"/>
</dbReference>
<dbReference type="InterPro" id="IPR003591">
    <property type="entry name" value="Leu-rich_rpt_typical-subtyp"/>
</dbReference>
<name>A0A3B6QBZ8_WHEAT</name>
<dbReference type="FunFam" id="3.80.10.10:FF:000213">
    <property type="entry name" value="Tyrosine-sulfated glycopeptide receptor 1"/>
    <property type="match status" value="1"/>
</dbReference>
<dbReference type="Gramene" id="TraesCS6D02G118000.1">
    <property type="protein sequence ID" value="TraesCS6D02G118000.1.cds1"/>
    <property type="gene ID" value="TraesCS6D02G118000"/>
</dbReference>
<accession>A0A3B6QBZ8</accession>
<keyword evidence="11" id="KW-0325">Glycoprotein</keyword>
<dbReference type="PANTHER" id="PTHR48060">
    <property type="entry name" value="DNA DAMAGE-REPAIR/TOLERATION PROTEIN DRT100"/>
    <property type="match status" value="1"/>
</dbReference>
<dbReference type="FunFam" id="3.80.10.10:FF:002651">
    <property type="entry name" value="Uncharacterized protein"/>
    <property type="match status" value="1"/>
</dbReference>
<dbReference type="Pfam" id="PF08263">
    <property type="entry name" value="LRRNT_2"/>
    <property type="match status" value="1"/>
</dbReference>
<dbReference type="InterPro" id="IPR032675">
    <property type="entry name" value="LRR_dom_sf"/>
</dbReference>
<sequence length="739" mass="80065">MLSEWTVSGNCQTKIFRMGSSTTTPCSNGFSYSRYTKKSHMPSLGLALVLLVSLVSPTSSCTEQEKSSLLQLLAGLSQDGDLTTTWRHGTDCCTWEGITCNQDRKVTDVSLASRGLEGPISPFLGNLTGLLRLNLSRNLLSGGLPLELVSSSSILVLDISFNRLTGGLSELPSSTPARPLQVLNISSNLLTGILPSTTWEVMKSLVVFNASSNRFTGQIPTTPCVSAPSFAVLELSFNQLSGNIPSGLGNCSVLKLLGAGYNKLSGTLPDELFKVTSLEHLSLPNNWLEGALDDISKLINLVTLDLGGNELSGNIPESIGGLKRLEELHLEHNSMSGELPAALSNCTNLVTIDLKANQFSGELTKVNFVSLSNLKKLDLLSNNFTGTVPESIYSCSKLTALRLSYNPFHGQLSEKIGNLKSLLFLSLANNSLTNITRTLQMLSSSRSLTTLYIGCNFLHETMPEDVSIDGFQNLQVLYINHCSLSGKIPDWLSKLPNLEMLFLQGNQLTGPIPEWISSLNFLFSLDISNNSLTGEIPSALMEMPMLESDNTAPKVFFELPVWNKNQFLQYLTPSAFPKELNLAMNNFSGMIPEEIGQLQGLFSLNLSSNRLSGEIPEQICNLTNLQMLDLSGNHLTGKIPAALNNLHFLSRFNISNNDLEGPIPNMGQFSTFPDSSFGGNPKLCGPMVANHCGSAEASPVSIDPIKQIGSEAIIFMTAFGVFFGVGVLYDQKVLARHFG</sequence>
<dbReference type="SMART" id="SM00369">
    <property type="entry name" value="LRR_TYP"/>
    <property type="match status" value="7"/>
</dbReference>
<dbReference type="SMR" id="A0A3B6QBZ8"/>
<keyword evidence="5 12" id="KW-0812">Transmembrane</keyword>
<dbReference type="Pfam" id="PF00560">
    <property type="entry name" value="LRR_1"/>
    <property type="match status" value="5"/>
</dbReference>
<dbReference type="Gramene" id="TraesCAD_scaffold_047042_01G000300.1">
    <property type="protein sequence ID" value="TraesCAD_scaffold_047042_01G000300.1"/>
    <property type="gene ID" value="TraesCAD_scaffold_047042_01G000300"/>
</dbReference>
<organism evidence="15">
    <name type="scientific">Triticum aestivum</name>
    <name type="common">Wheat</name>
    <dbReference type="NCBI Taxonomy" id="4565"/>
    <lineage>
        <taxon>Eukaryota</taxon>
        <taxon>Viridiplantae</taxon>
        <taxon>Streptophyta</taxon>
        <taxon>Embryophyta</taxon>
        <taxon>Tracheophyta</taxon>
        <taxon>Spermatophyta</taxon>
        <taxon>Magnoliopsida</taxon>
        <taxon>Liliopsida</taxon>
        <taxon>Poales</taxon>
        <taxon>Poaceae</taxon>
        <taxon>BOP clade</taxon>
        <taxon>Pooideae</taxon>
        <taxon>Triticodae</taxon>
        <taxon>Triticeae</taxon>
        <taxon>Triticinae</taxon>
        <taxon>Triticum</taxon>
    </lineage>
</organism>
<feature type="domain" description="Disease resistance R13L4/SHOC-2-like LRR" evidence="14">
    <location>
        <begin position="370"/>
        <end position="547"/>
    </location>
</feature>
<keyword evidence="8 12" id="KW-1133">Transmembrane helix</keyword>
<dbReference type="GO" id="GO:0005886">
    <property type="term" value="C:plasma membrane"/>
    <property type="evidence" value="ECO:0007669"/>
    <property type="project" value="UniProtKB-SubCell"/>
</dbReference>
<evidence type="ECO:0000313" key="15">
    <source>
        <dbReference type="EnsemblPlants" id="TraesCS6D02G118000.1.cds1"/>
    </source>
</evidence>
<dbReference type="OrthoDB" id="1740823at2759"/>
<dbReference type="GO" id="GO:0004672">
    <property type="term" value="F:protein kinase activity"/>
    <property type="evidence" value="ECO:0000318"/>
    <property type="project" value="GO_Central"/>
</dbReference>
<dbReference type="Gramene" id="TraesLDM6D03G03685730.1">
    <property type="protein sequence ID" value="TraesLDM6D03G03685730.1.CDS1"/>
    <property type="gene ID" value="TraesLDM6D03G03685730"/>
</dbReference>
<evidence type="ECO:0000256" key="8">
    <source>
        <dbReference type="ARBA" id="ARBA00022989"/>
    </source>
</evidence>
<evidence type="ECO:0000256" key="10">
    <source>
        <dbReference type="ARBA" id="ARBA00023170"/>
    </source>
</evidence>
<gene>
    <name evidence="15" type="primary">LOC123143881</name>
</gene>
<evidence type="ECO:0000256" key="4">
    <source>
        <dbReference type="ARBA" id="ARBA00022614"/>
    </source>
</evidence>
<dbReference type="InterPro" id="IPR013210">
    <property type="entry name" value="LRR_N_plant-typ"/>
</dbReference>
<comment type="subcellular location">
    <subcellularLocation>
        <location evidence="1">Cell membrane</location>
    </subcellularLocation>
</comment>
<dbReference type="Gene3D" id="3.80.10.10">
    <property type="entry name" value="Ribonuclease Inhibitor"/>
    <property type="match status" value="4"/>
</dbReference>
<dbReference type="Proteomes" id="UP000019116">
    <property type="component" value="Chromosome 6D"/>
</dbReference>
<keyword evidence="7" id="KW-0677">Repeat</keyword>
<dbReference type="STRING" id="4565.A0A3B6QBZ8"/>
<dbReference type="PRINTS" id="PR00019">
    <property type="entry name" value="LEURICHRPT"/>
</dbReference>
<dbReference type="FunFam" id="3.80.10.10:FF:000041">
    <property type="entry name" value="LRR receptor-like serine/threonine-protein kinase ERECTA"/>
    <property type="match status" value="1"/>
</dbReference>
<feature type="domain" description="Leucine-rich repeat-containing N-terminal plant-type" evidence="13">
    <location>
        <begin position="64"/>
        <end position="101"/>
    </location>
</feature>
<evidence type="ECO:0000256" key="1">
    <source>
        <dbReference type="ARBA" id="ARBA00004236"/>
    </source>
</evidence>
<dbReference type="PANTHER" id="PTHR48060:SF19">
    <property type="entry name" value="LEUCINE-RICH REPEAT-CONTAINING N-TERMINAL PLANT-TYPE DOMAIN-CONTAINING PROTEIN"/>
    <property type="match status" value="1"/>
</dbReference>
<evidence type="ECO:0000259" key="13">
    <source>
        <dbReference type="Pfam" id="PF08263"/>
    </source>
</evidence>
<dbReference type="PaxDb" id="4565-Traes_6DS_F158B8AB9.1"/>
<evidence type="ECO:0000259" key="14">
    <source>
        <dbReference type="Pfam" id="PF23598"/>
    </source>
</evidence>
<keyword evidence="3" id="KW-1003">Cell membrane</keyword>
<protein>
    <submittedName>
        <fullName evidence="15">Uncharacterized protein</fullName>
    </submittedName>
</protein>
<dbReference type="Gramene" id="TraesCLE_scaffold_049243_01G000300.1">
    <property type="protein sequence ID" value="TraesCLE_scaffold_049243_01G000300.1"/>
    <property type="gene ID" value="TraesCLE_scaffold_049243_01G000300"/>
</dbReference>
<dbReference type="InterPro" id="IPR001611">
    <property type="entry name" value="Leu-rich_rpt"/>
</dbReference>
<evidence type="ECO:0000256" key="2">
    <source>
        <dbReference type="ARBA" id="ARBA00009592"/>
    </source>
</evidence>
<evidence type="ECO:0000256" key="3">
    <source>
        <dbReference type="ARBA" id="ARBA00022475"/>
    </source>
</evidence>
<evidence type="ECO:0000313" key="16">
    <source>
        <dbReference type="Proteomes" id="UP000019116"/>
    </source>
</evidence>
<evidence type="ECO:0000256" key="9">
    <source>
        <dbReference type="ARBA" id="ARBA00023136"/>
    </source>
</evidence>
<proteinExistence type="inferred from homology"/>
<dbReference type="SUPFAM" id="SSF52058">
    <property type="entry name" value="L domain-like"/>
    <property type="match status" value="3"/>
</dbReference>
<keyword evidence="4" id="KW-0433">Leucine-rich repeat</keyword>
<comment type="similarity">
    <text evidence="2">Belongs to the RLP family.</text>
</comment>
<dbReference type="AlphaFoldDB" id="A0A3B6QBZ8"/>
<evidence type="ECO:0000256" key="6">
    <source>
        <dbReference type="ARBA" id="ARBA00022729"/>
    </source>
</evidence>
<keyword evidence="9 12" id="KW-0472">Membrane</keyword>
<feature type="transmembrane region" description="Helical" evidence="12">
    <location>
        <begin position="712"/>
        <end position="729"/>
    </location>
</feature>
<dbReference type="Pfam" id="PF13855">
    <property type="entry name" value="LRR_8"/>
    <property type="match status" value="1"/>
</dbReference>
<evidence type="ECO:0000256" key="7">
    <source>
        <dbReference type="ARBA" id="ARBA00022737"/>
    </source>
</evidence>
<dbReference type="InterPro" id="IPR055414">
    <property type="entry name" value="LRR_R13L4/SHOC2-like"/>
</dbReference>
<dbReference type="EnsemblPlants" id="TraesCS6D02G118000.1">
    <property type="protein sequence ID" value="TraesCS6D02G118000.1.cds1"/>
    <property type="gene ID" value="TraesCS6D02G118000"/>
</dbReference>
<reference evidence="15" key="2">
    <citation type="submission" date="2018-10" db="UniProtKB">
        <authorList>
            <consortium name="EnsemblPlants"/>
        </authorList>
    </citation>
    <scope>IDENTIFICATION</scope>
</reference>
<keyword evidence="6" id="KW-0732">Signal</keyword>
<dbReference type="Pfam" id="PF23598">
    <property type="entry name" value="LRR_14"/>
    <property type="match status" value="1"/>
</dbReference>
<keyword evidence="16" id="KW-1185">Reference proteome</keyword>
<reference evidence="15" key="1">
    <citation type="submission" date="2018-08" db="EMBL/GenBank/DDBJ databases">
        <authorList>
            <person name="Rossello M."/>
        </authorList>
    </citation>
    <scope>NUCLEOTIDE SEQUENCE [LARGE SCALE GENOMIC DNA]</scope>
    <source>
        <strain evidence="15">cv. Chinese Spring</strain>
    </source>
</reference>
<evidence type="ECO:0000256" key="11">
    <source>
        <dbReference type="ARBA" id="ARBA00023180"/>
    </source>
</evidence>
<evidence type="ECO:0000256" key="12">
    <source>
        <dbReference type="SAM" id="Phobius"/>
    </source>
</evidence>
<keyword evidence="10" id="KW-0675">Receptor</keyword>